<proteinExistence type="predicted"/>
<protein>
    <submittedName>
        <fullName evidence="1">Uncharacterized protein</fullName>
    </submittedName>
</protein>
<accession>A0A0F9NTA9</accession>
<reference evidence="1" key="1">
    <citation type="journal article" date="2015" name="Nature">
        <title>Complex archaea that bridge the gap between prokaryotes and eukaryotes.</title>
        <authorList>
            <person name="Spang A."/>
            <person name="Saw J.H."/>
            <person name="Jorgensen S.L."/>
            <person name="Zaremba-Niedzwiedzka K."/>
            <person name="Martijn J."/>
            <person name="Lind A.E."/>
            <person name="van Eijk R."/>
            <person name="Schleper C."/>
            <person name="Guy L."/>
            <person name="Ettema T.J."/>
        </authorList>
    </citation>
    <scope>NUCLEOTIDE SEQUENCE</scope>
</reference>
<dbReference type="AlphaFoldDB" id="A0A0F9NTA9"/>
<dbReference type="EMBL" id="LAZR01007552">
    <property type="protein sequence ID" value="KKM84532.1"/>
    <property type="molecule type" value="Genomic_DNA"/>
</dbReference>
<organism evidence="1">
    <name type="scientific">marine sediment metagenome</name>
    <dbReference type="NCBI Taxonomy" id="412755"/>
    <lineage>
        <taxon>unclassified sequences</taxon>
        <taxon>metagenomes</taxon>
        <taxon>ecological metagenomes</taxon>
    </lineage>
</organism>
<name>A0A0F9NTA9_9ZZZZ</name>
<sequence length="82" mass="9312">MDTWAEQLAGLTGEQIQNGLKNLPKDFPPTPMQFKDLCIGQNEHNTKAYKPFDRSKALELKADKEKARKHLSEIKQKLGMTA</sequence>
<evidence type="ECO:0000313" key="1">
    <source>
        <dbReference type="EMBL" id="KKM84532.1"/>
    </source>
</evidence>
<comment type="caution">
    <text evidence="1">The sequence shown here is derived from an EMBL/GenBank/DDBJ whole genome shotgun (WGS) entry which is preliminary data.</text>
</comment>
<gene>
    <name evidence="1" type="ORF">LCGC14_1298130</name>
</gene>